<dbReference type="SUPFAM" id="SSF141678">
    <property type="entry name" value="MAL13P1.257-like"/>
    <property type="match status" value="1"/>
</dbReference>
<evidence type="ECO:0000313" key="5">
    <source>
        <dbReference type="Proteomes" id="UP001152320"/>
    </source>
</evidence>
<dbReference type="PANTHER" id="PTHR12857:SF0">
    <property type="entry name" value="CXXC MOTIF CONTAINING ZINC BINDING PROTEIN"/>
    <property type="match status" value="1"/>
</dbReference>
<dbReference type="EMBL" id="JAIZAY010000006">
    <property type="protein sequence ID" value="KAJ8040817.1"/>
    <property type="molecule type" value="Genomic_DNA"/>
</dbReference>
<reference evidence="4" key="1">
    <citation type="submission" date="2021-10" db="EMBL/GenBank/DDBJ databases">
        <title>Tropical sea cucumber genome reveals ecological adaptation and Cuvierian tubules defense mechanism.</title>
        <authorList>
            <person name="Chen T."/>
        </authorList>
    </citation>
    <scope>NUCLEOTIDE SEQUENCE</scope>
    <source>
        <strain evidence="4">Nanhai2018</strain>
        <tissue evidence="4">Muscle</tissue>
    </source>
</reference>
<evidence type="ECO:0000313" key="4">
    <source>
        <dbReference type="EMBL" id="KAJ8040817.1"/>
    </source>
</evidence>
<dbReference type="Proteomes" id="UP001152320">
    <property type="component" value="Chromosome 6"/>
</dbReference>
<dbReference type="PANTHER" id="PTHR12857">
    <property type="entry name" value="CXXC MOTIF CONTAINING ZINC BINDING PROTEIN"/>
    <property type="match status" value="1"/>
</dbReference>
<evidence type="ECO:0000256" key="1">
    <source>
        <dbReference type="ARBA" id="ARBA00007818"/>
    </source>
</evidence>
<keyword evidence="5" id="KW-1185">Reference proteome</keyword>
<dbReference type="AlphaFoldDB" id="A0A9Q1C8V2"/>
<comment type="similarity">
    <text evidence="1">Belongs to the UPF0587 family.</text>
</comment>
<sequence length="168" mass="18816">MCPFLFKLSQRIGLQIKANLENVTNLRAEGADFRWYLKFQCGNCQEISQAFQYVTLVETADLKGGRGSANLVSKCKLCSRENSVAIIPESLTSYNSEDSNKLKKIVAFECRGMTPVEFSPRAGFACDGANSSSTFEVDLGENEWVDYDENSQESVGIYEFESQFINLK</sequence>
<name>A0A9Q1C8V2_HOLLE</name>
<keyword evidence="2" id="KW-0479">Metal-binding</keyword>
<evidence type="ECO:0000256" key="2">
    <source>
        <dbReference type="ARBA" id="ARBA00022723"/>
    </source>
</evidence>
<dbReference type="InterPro" id="IPR008584">
    <property type="entry name" value="CXXC_Zn-binding_euk"/>
</dbReference>
<gene>
    <name evidence="4" type="ORF">HOLleu_15220</name>
</gene>
<dbReference type="GO" id="GO:0008270">
    <property type="term" value="F:zinc ion binding"/>
    <property type="evidence" value="ECO:0007669"/>
    <property type="project" value="TreeGrafter"/>
</dbReference>
<accession>A0A9Q1C8V2</accession>
<protein>
    <recommendedName>
        <fullName evidence="6">CXXC motif containing zinc binding protein</fullName>
    </recommendedName>
</protein>
<evidence type="ECO:0008006" key="6">
    <source>
        <dbReference type="Google" id="ProtNLM"/>
    </source>
</evidence>
<keyword evidence="3" id="KW-0862">Zinc</keyword>
<evidence type="ECO:0000256" key="3">
    <source>
        <dbReference type="ARBA" id="ARBA00022833"/>
    </source>
</evidence>
<organism evidence="4 5">
    <name type="scientific">Holothuria leucospilota</name>
    <name type="common">Black long sea cucumber</name>
    <name type="synonym">Mertensiothuria leucospilota</name>
    <dbReference type="NCBI Taxonomy" id="206669"/>
    <lineage>
        <taxon>Eukaryota</taxon>
        <taxon>Metazoa</taxon>
        <taxon>Echinodermata</taxon>
        <taxon>Eleutherozoa</taxon>
        <taxon>Echinozoa</taxon>
        <taxon>Holothuroidea</taxon>
        <taxon>Aspidochirotacea</taxon>
        <taxon>Aspidochirotida</taxon>
        <taxon>Holothuriidae</taxon>
        <taxon>Holothuria</taxon>
    </lineage>
</organism>
<proteinExistence type="inferred from homology"/>
<dbReference type="OrthoDB" id="10248838at2759"/>
<comment type="caution">
    <text evidence="4">The sequence shown here is derived from an EMBL/GenBank/DDBJ whole genome shotgun (WGS) entry which is preliminary data.</text>
</comment>
<dbReference type="Pfam" id="PF05907">
    <property type="entry name" value="CXXC_Zn-b_euk"/>
    <property type="match status" value="1"/>
</dbReference>